<evidence type="ECO:0000313" key="1">
    <source>
        <dbReference type="EMBL" id="QMV71717.1"/>
    </source>
</evidence>
<dbReference type="EMBL" id="CP058554">
    <property type="protein sequence ID" value="QMV71717.1"/>
    <property type="molecule type" value="Genomic_DNA"/>
</dbReference>
<dbReference type="AlphaFoldDB" id="A0A7G5ECJ2"/>
<name>A0A7G5ECJ2_9BURK</name>
<dbReference type="RefSeq" id="WP_182326150.1">
    <property type="nucleotide sequence ID" value="NZ_CP058554.1"/>
</dbReference>
<dbReference type="Proteomes" id="UP000515240">
    <property type="component" value="Chromosome"/>
</dbReference>
<dbReference type="KEGG" id="cpis:HS961_02075"/>
<gene>
    <name evidence="1" type="ORF">HS961_02075</name>
</gene>
<organism evidence="1 2">
    <name type="scientific">Comamonas piscis</name>
    <dbReference type="NCBI Taxonomy" id="1562974"/>
    <lineage>
        <taxon>Bacteria</taxon>
        <taxon>Pseudomonadati</taxon>
        <taxon>Pseudomonadota</taxon>
        <taxon>Betaproteobacteria</taxon>
        <taxon>Burkholderiales</taxon>
        <taxon>Comamonadaceae</taxon>
        <taxon>Comamonas</taxon>
    </lineage>
</organism>
<reference evidence="1 2" key="1">
    <citation type="journal article" date="2020" name="G3 (Bethesda)">
        <title>CeMbio - The Caenorhabditis elegans Microbiome Resource.</title>
        <authorList>
            <person name="Dirksen P."/>
            <person name="Assie A."/>
            <person name="Zimmermann J."/>
            <person name="Zhang F."/>
            <person name="Tietje A.M."/>
            <person name="Marsh S.A."/>
            <person name="Felix M.A."/>
            <person name="Shapira M."/>
            <person name="Kaleta C."/>
            <person name="Schulenburg H."/>
            <person name="Samuel B."/>
        </authorList>
    </citation>
    <scope>NUCLEOTIDE SEQUENCE [LARGE SCALE GENOMIC DNA]</scope>
    <source>
        <strain evidence="1 2">BIGb0172</strain>
    </source>
</reference>
<sequence length="107" mass="11056">MRGLKEFLLCTALVATLAGCKVSVNTGSGSRLEGAGVVFIVPLQSAESQYGTGGINYRSDTITASTDGKHLIVNGKSYGSVQAGDVVDLSDVRVIKVNAQPRAPSVD</sequence>
<evidence type="ECO:0000313" key="2">
    <source>
        <dbReference type="Proteomes" id="UP000515240"/>
    </source>
</evidence>
<dbReference type="PROSITE" id="PS51257">
    <property type="entry name" value="PROKAR_LIPOPROTEIN"/>
    <property type="match status" value="1"/>
</dbReference>
<proteinExistence type="predicted"/>
<keyword evidence="2" id="KW-1185">Reference proteome</keyword>
<protein>
    <submittedName>
        <fullName evidence="1">Uncharacterized protein</fullName>
    </submittedName>
</protein>
<accession>A0A7G5ECJ2</accession>